<keyword evidence="5" id="KW-0697">Rotamase</keyword>
<dbReference type="Pfam" id="PF00639">
    <property type="entry name" value="Rotamase"/>
    <property type="match status" value="1"/>
</dbReference>
<keyword evidence="2 6" id="KW-0732">Signal</keyword>
<comment type="caution">
    <text evidence="8">The sequence shown here is derived from an EMBL/GenBank/DDBJ whole genome shotgun (WGS) entry which is preliminary data.</text>
</comment>
<dbReference type="PROSITE" id="PS01096">
    <property type="entry name" value="PPIC_PPIASE_1"/>
    <property type="match status" value="1"/>
</dbReference>
<dbReference type="PANTHER" id="PTHR47637:SF1">
    <property type="entry name" value="CHAPERONE SURA"/>
    <property type="match status" value="1"/>
</dbReference>
<dbReference type="InterPro" id="IPR050280">
    <property type="entry name" value="OMP_Chaperone_SurA"/>
</dbReference>
<sequence length="406" mass="43953">MIRRMGLAVAAALALMGAGIASAQQGGSFAPRMIVNDRAITNFEVEQRIRFLRLLGNPPQIEKLAMDGLIDDRLRMAEAKRLGVSVSPEQLQAGMEEFASRANLDAEQFIAAIAQGGVEAETFRDFVESGIAWREVVRARFGPRAQVTEAEIDRALAITSPRAAAAGVQVLLSEIVLRADTPEFRAEAERLVRELRASIRNEADFAAAARQYSVSRSRGEGGRMGWLPLGNLPPALAGQVLTLRPGQVSEPIELENAIALFQLRALREGGAATPEAVSVEYARFLIPGGSLADAMRVSARVDTCDDLYGVAKGLPEDRLLREVLPVAQVPQNVAMELARLDEGEVSYGLSTPQMAVVLMLCARTPDLGDGEVDREAVRRQLVNQRLGGYAESYLAELKADAIIREP</sequence>
<name>A0A4R1YVU9_9RHOB</name>
<evidence type="ECO:0000256" key="6">
    <source>
        <dbReference type="SAM" id="SignalP"/>
    </source>
</evidence>
<evidence type="ECO:0000313" key="9">
    <source>
        <dbReference type="Proteomes" id="UP000295277"/>
    </source>
</evidence>
<dbReference type="PROSITE" id="PS50198">
    <property type="entry name" value="PPIC_PPIASE_2"/>
    <property type="match status" value="1"/>
</dbReference>
<organism evidence="8 9">
    <name type="scientific">Rhodovulum steppense</name>
    <dbReference type="NCBI Taxonomy" id="540251"/>
    <lineage>
        <taxon>Bacteria</taxon>
        <taxon>Pseudomonadati</taxon>
        <taxon>Pseudomonadota</taxon>
        <taxon>Alphaproteobacteria</taxon>
        <taxon>Rhodobacterales</taxon>
        <taxon>Paracoccaceae</taxon>
        <taxon>Rhodovulum</taxon>
    </lineage>
</organism>
<evidence type="ECO:0000256" key="5">
    <source>
        <dbReference type="PROSITE-ProRule" id="PRU00278"/>
    </source>
</evidence>
<dbReference type="InterPro" id="IPR023058">
    <property type="entry name" value="PPIase_PpiC_CS"/>
</dbReference>
<proteinExistence type="predicted"/>
<reference evidence="8 9" key="1">
    <citation type="submission" date="2019-03" db="EMBL/GenBank/DDBJ databases">
        <title>Genomic Encyclopedia of Type Strains, Phase IV (KMG-IV): sequencing the most valuable type-strain genomes for metagenomic binning, comparative biology and taxonomic classification.</title>
        <authorList>
            <person name="Goeker M."/>
        </authorList>
    </citation>
    <scope>NUCLEOTIDE SEQUENCE [LARGE SCALE GENOMIC DNA]</scope>
    <source>
        <strain evidence="8 9">DSM 21153</strain>
    </source>
</reference>
<dbReference type="SUPFAM" id="SSF54534">
    <property type="entry name" value="FKBP-like"/>
    <property type="match status" value="1"/>
</dbReference>
<dbReference type="AlphaFoldDB" id="A0A4R1YVU9"/>
<keyword evidence="9" id="KW-1185">Reference proteome</keyword>
<evidence type="ECO:0000256" key="3">
    <source>
        <dbReference type="ARBA" id="ARBA00030642"/>
    </source>
</evidence>
<feature type="domain" description="PpiC" evidence="7">
    <location>
        <begin position="167"/>
        <end position="265"/>
    </location>
</feature>
<accession>A0A4R1YVU9</accession>
<evidence type="ECO:0000313" key="8">
    <source>
        <dbReference type="EMBL" id="TCM85271.1"/>
    </source>
</evidence>
<dbReference type="SUPFAM" id="SSF109998">
    <property type="entry name" value="Triger factor/SurA peptide-binding domain-like"/>
    <property type="match status" value="1"/>
</dbReference>
<dbReference type="OrthoDB" id="9791746at2"/>
<dbReference type="RefSeq" id="WP_132694387.1">
    <property type="nucleotide sequence ID" value="NZ_SLVM01000008.1"/>
</dbReference>
<evidence type="ECO:0000256" key="2">
    <source>
        <dbReference type="ARBA" id="ARBA00022729"/>
    </source>
</evidence>
<protein>
    <recommendedName>
        <fullName evidence="1">Parvulin-like PPIase</fullName>
    </recommendedName>
    <alternativeName>
        <fullName evidence="3">Peptidyl-prolyl cis-trans isomerase plp</fullName>
    </alternativeName>
    <alternativeName>
        <fullName evidence="4">Rotamase plp</fullName>
    </alternativeName>
</protein>
<dbReference type="Pfam" id="PF13624">
    <property type="entry name" value="SurA_N_3"/>
    <property type="match status" value="1"/>
</dbReference>
<dbReference type="PANTHER" id="PTHR47637">
    <property type="entry name" value="CHAPERONE SURA"/>
    <property type="match status" value="1"/>
</dbReference>
<dbReference type="InterPro" id="IPR027304">
    <property type="entry name" value="Trigger_fact/SurA_dom_sf"/>
</dbReference>
<gene>
    <name evidence="8" type="ORF">EV216_108123</name>
</gene>
<evidence type="ECO:0000256" key="1">
    <source>
        <dbReference type="ARBA" id="ARBA00018370"/>
    </source>
</evidence>
<dbReference type="GO" id="GO:0003755">
    <property type="term" value="F:peptidyl-prolyl cis-trans isomerase activity"/>
    <property type="evidence" value="ECO:0007669"/>
    <property type="project" value="UniProtKB-KW"/>
</dbReference>
<dbReference type="InterPro" id="IPR000297">
    <property type="entry name" value="PPIase_PpiC"/>
</dbReference>
<dbReference type="Gene3D" id="3.10.50.40">
    <property type="match status" value="1"/>
</dbReference>
<feature type="signal peptide" evidence="6">
    <location>
        <begin position="1"/>
        <end position="23"/>
    </location>
</feature>
<dbReference type="InterPro" id="IPR046357">
    <property type="entry name" value="PPIase_dom_sf"/>
</dbReference>
<feature type="chain" id="PRO_5021027916" description="Parvulin-like PPIase" evidence="6">
    <location>
        <begin position="24"/>
        <end position="406"/>
    </location>
</feature>
<dbReference type="Gene3D" id="1.10.4030.10">
    <property type="entry name" value="Porin chaperone SurA, peptide-binding domain"/>
    <property type="match status" value="1"/>
</dbReference>
<evidence type="ECO:0000259" key="7">
    <source>
        <dbReference type="PROSITE" id="PS50198"/>
    </source>
</evidence>
<dbReference type="EMBL" id="SLVM01000008">
    <property type="protein sequence ID" value="TCM85271.1"/>
    <property type="molecule type" value="Genomic_DNA"/>
</dbReference>
<dbReference type="Proteomes" id="UP000295277">
    <property type="component" value="Unassembled WGS sequence"/>
</dbReference>
<evidence type="ECO:0000256" key="4">
    <source>
        <dbReference type="ARBA" id="ARBA00031484"/>
    </source>
</evidence>
<keyword evidence="5" id="KW-0413">Isomerase</keyword>